<organism evidence="2 3">
    <name type="scientific">Legionella sainthelensi</name>
    <dbReference type="NCBI Taxonomy" id="28087"/>
    <lineage>
        <taxon>Bacteria</taxon>
        <taxon>Pseudomonadati</taxon>
        <taxon>Pseudomonadota</taxon>
        <taxon>Gammaproteobacteria</taxon>
        <taxon>Legionellales</taxon>
        <taxon>Legionellaceae</taxon>
        <taxon>Legionella</taxon>
    </lineage>
</organism>
<evidence type="ECO:0000256" key="1">
    <source>
        <dbReference type="SAM" id="MobiDB-lite"/>
    </source>
</evidence>
<dbReference type="AlphaFoldDB" id="A0A0W0YG96"/>
<dbReference type="PATRIC" id="fig|28087.4.peg.2290"/>
<feature type="compositionally biased region" description="Polar residues" evidence="1">
    <location>
        <begin position="1"/>
        <end position="13"/>
    </location>
</feature>
<comment type="caution">
    <text evidence="2">The sequence shown here is derived from an EMBL/GenBank/DDBJ whole genome shotgun (WGS) entry which is preliminary data.</text>
</comment>
<gene>
    <name evidence="2" type="ORF">Lsai_2122</name>
</gene>
<sequence length="53" mass="6069">MTQKNNSSHSSINPKHRQSDSGNPGNRYTKRNRLPKEMDKNAEIKKVTKKSNS</sequence>
<accession>A0A0W0YG96</accession>
<name>A0A0W0YG96_9GAMM</name>
<reference evidence="2 3" key="1">
    <citation type="submission" date="2015-11" db="EMBL/GenBank/DDBJ databases">
        <title>Genomic analysis of 38 Legionella species identifies large and diverse effector repertoires.</title>
        <authorList>
            <person name="Burstein D."/>
            <person name="Amaro F."/>
            <person name="Zusman T."/>
            <person name="Lifshitz Z."/>
            <person name="Cohen O."/>
            <person name="Gilbert J.A."/>
            <person name="Pupko T."/>
            <person name="Shuman H.A."/>
            <person name="Segal G."/>
        </authorList>
    </citation>
    <scope>NUCLEOTIDE SEQUENCE [LARGE SCALE GENOMIC DNA]</scope>
    <source>
        <strain evidence="2 3">Mt.St.Helens-4</strain>
    </source>
</reference>
<evidence type="ECO:0000313" key="2">
    <source>
        <dbReference type="EMBL" id="KTD55992.1"/>
    </source>
</evidence>
<feature type="compositionally biased region" description="Basic and acidic residues" evidence="1">
    <location>
        <begin position="34"/>
        <end position="46"/>
    </location>
</feature>
<feature type="region of interest" description="Disordered" evidence="1">
    <location>
        <begin position="1"/>
        <end position="53"/>
    </location>
</feature>
<dbReference type="EMBL" id="LNYV01000034">
    <property type="protein sequence ID" value="KTD55992.1"/>
    <property type="molecule type" value="Genomic_DNA"/>
</dbReference>
<dbReference type="RefSeq" id="WP_155833969.1">
    <property type="nucleotide sequence ID" value="NZ_CAAAJE010000012.1"/>
</dbReference>
<protein>
    <submittedName>
        <fullName evidence="2">Uncharacterized protein</fullName>
    </submittedName>
</protein>
<proteinExistence type="predicted"/>
<evidence type="ECO:0000313" key="3">
    <source>
        <dbReference type="Proteomes" id="UP000054621"/>
    </source>
</evidence>
<dbReference type="STRING" id="28087.Lsai_2122"/>
<dbReference type="OrthoDB" id="9921734at2"/>
<dbReference type="Proteomes" id="UP000054621">
    <property type="component" value="Unassembled WGS sequence"/>
</dbReference>